<proteinExistence type="predicted"/>
<gene>
    <name evidence="3" type="ORF">DCC35_18780</name>
</gene>
<sequence length="199" mass="23113">MICTKHIKVFCTIFVSFLAFNSYSQFGITGGLTLSNTMVRSEAINSRTMVGGMFGISYEYNFTNNERISFTNEMIWSSRNYKIQSEAFGERIILDRYLTFPVLVNYRLKEDITASGGFEIGAPLFTTFMEDEYKDGWFAFLVQLHFFKDETVSPYIRSSISPLPRLTYRQVDQYGNLSEEIGEFRNIYFVIGCKIKFKK</sequence>
<name>A0A4D7JL78_9BACT</name>
<dbReference type="Pfam" id="PF13568">
    <property type="entry name" value="OMP_b-brl_2"/>
    <property type="match status" value="1"/>
</dbReference>
<dbReference type="Proteomes" id="UP000298616">
    <property type="component" value="Chromosome"/>
</dbReference>
<keyword evidence="4" id="KW-1185">Reference proteome</keyword>
<dbReference type="RefSeq" id="WP_137092220.1">
    <property type="nucleotide sequence ID" value="NZ_CP028923.1"/>
</dbReference>
<organism evidence="3 4">
    <name type="scientific">Mangrovivirga cuniculi</name>
    <dbReference type="NCBI Taxonomy" id="2715131"/>
    <lineage>
        <taxon>Bacteria</taxon>
        <taxon>Pseudomonadati</taxon>
        <taxon>Bacteroidota</taxon>
        <taxon>Cytophagia</taxon>
        <taxon>Cytophagales</taxon>
        <taxon>Mangrovivirgaceae</taxon>
        <taxon>Mangrovivirga</taxon>
    </lineage>
</organism>
<protein>
    <recommendedName>
        <fullName evidence="2">Outer membrane protein beta-barrel domain-containing protein</fullName>
    </recommendedName>
</protein>
<dbReference type="EMBL" id="CP028923">
    <property type="protein sequence ID" value="QCK16629.1"/>
    <property type="molecule type" value="Genomic_DNA"/>
</dbReference>
<evidence type="ECO:0000313" key="4">
    <source>
        <dbReference type="Proteomes" id="UP000298616"/>
    </source>
</evidence>
<dbReference type="InterPro" id="IPR025665">
    <property type="entry name" value="Beta-barrel_OMP_2"/>
</dbReference>
<reference evidence="3 4" key="1">
    <citation type="submission" date="2018-04" db="EMBL/GenBank/DDBJ databases">
        <title>Complete genome uncultured novel isolate.</title>
        <authorList>
            <person name="Merlino G."/>
        </authorList>
    </citation>
    <scope>NUCLEOTIDE SEQUENCE [LARGE SCALE GENOMIC DNA]</scope>
    <source>
        <strain evidence="4">R1DC9</strain>
    </source>
</reference>
<evidence type="ECO:0000259" key="2">
    <source>
        <dbReference type="Pfam" id="PF13568"/>
    </source>
</evidence>
<feature type="signal peptide" evidence="1">
    <location>
        <begin position="1"/>
        <end position="21"/>
    </location>
</feature>
<accession>A0A4D7JL78</accession>
<keyword evidence="1" id="KW-0732">Signal</keyword>
<dbReference type="AlphaFoldDB" id="A0A4D7JL78"/>
<dbReference type="KEGG" id="fpf:DCC35_18780"/>
<feature type="chain" id="PRO_5020389616" description="Outer membrane protein beta-barrel domain-containing protein" evidence="1">
    <location>
        <begin position="22"/>
        <end position="199"/>
    </location>
</feature>
<evidence type="ECO:0000313" key="3">
    <source>
        <dbReference type="EMBL" id="QCK16629.1"/>
    </source>
</evidence>
<evidence type="ECO:0000256" key="1">
    <source>
        <dbReference type="SAM" id="SignalP"/>
    </source>
</evidence>
<feature type="domain" description="Outer membrane protein beta-barrel" evidence="2">
    <location>
        <begin position="22"/>
        <end position="121"/>
    </location>
</feature>